<gene>
    <name evidence="1" type="ORF">DOS83_12535</name>
</gene>
<dbReference type="EMBL" id="QKXQ01000622">
    <property type="protein sequence ID" value="REH90308.1"/>
    <property type="molecule type" value="Genomic_DNA"/>
</dbReference>
<organism evidence="1 2">
    <name type="scientific">Staphylococcus felis</name>
    <dbReference type="NCBI Taxonomy" id="46127"/>
    <lineage>
        <taxon>Bacteria</taxon>
        <taxon>Bacillati</taxon>
        <taxon>Bacillota</taxon>
        <taxon>Bacilli</taxon>
        <taxon>Bacillales</taxon>
        <taxon>Staphylococcaceae</taxon>
        <taxon>Staphylococcus</taxon>
    </lineage>
</organism>
<protein>
    <submittedName>
        <fullName evidence="1">Uncharacterized protein</fullName>
    </submittedName>
</protein>
<proteinExistence type="predicted"/>
<dbReference type="Proteomes" id="UP000256562">
    <property type="component" value="Unassembled WGS sequence"/>
</dbReference>
<reference evidence="1 2" key="1">
    <citation type="journal article" date="2018" name="Vet. Microbiol.">
        <title>Characterisation of Staphylococcus felis isolated from cats using whole genome sequencing.</title>
        <authorList>
            <person name="Worthing K."/>
            <person name="Pang S."/>
            <person name="Trott D.J."/>
            <person name="Abraham S."/>
            <person name="Coombs G.W."/>
            <person name="Jordan D."/>
            <person name="McIntyre L."/>
            <person name="Davies M.R."/>
            <person name="Norris J."/>
        </authorList>
    </citation>
    <scope>NUCLEOTIDE SEQUENCE [LARGE SCALE GENOMIC DNA]</scope>
    <source>
        <strain evidence="1 2">F9</strain>
    </source>
</reference>
<comment type="caution">
    <text evidence="1">The sequence shown here is derived from an EMBL/GenBank/DDBJ whole genome shotgun (WGS) entry which is preliminary data.</text>
</comment>
<dbReference type="RefSeq" id="WP_116095276.1">
    <property type="nucleotide sequence ID" value="NZ_JBBEFH010000008.1"/>
</dbReference>
<evidence type="ECO:0000313" key="2">
    <source>
        <dbReference type="Proteomes" id="UP000256562"/>
    </source>
</evidence>
<evidence type="ECO:0000313" key="1">
    <source>
        <dbReference type="EMBL" id="REH90308.1"/>
    </source>
</evidence>
<name>A0A3E0ILE8_9STAP</name>
<accession>A0A3E0ILE8</accession>
<dbReference type="AlphaFoldDB" id="A0A3E0ILE8"/>
<sequence>MIKLYPTIITLLTSTLSSQHLAVRHTRSFLLTNNYDTINIFDNMLKKHFIYPYSESYLLQAIEVKDNRLLINHDP</sequence>